<dbReference type="Pfam" id="PF12090">
    <property type="entry name" value="Spt20_SEP"/>
    <property type="match status" value="1"/>
</dbReference>
<protein>
    <submittedName>
        <fullName evidence="4">SP20H factor</fullName>
    </submittedName>
</protein>
<comment type="similarity">
    <text evidence="1">Belongs to the SPT20 family.</text>
</comment>
<feature type="compositionally biased region" description="Low complexity" evidence="2">
    <location>
        <begin position="813"/>
        <end position="833"/>
    </location>
</feature>
<name>A0A836F0T4_9HYME</name>
<dbReference type="InterPro" id="IPR046468">
    <property type="entry name" value="Spt20-like_SEP"/>
</dbReference>
<evidence type="ECO:0000313" key="4">
    <source>
        <dbReference type="EMBL" id="KAG5310931.1"/>
    </source>
</evidence>
<dbReference type="AlphaFoldDB" id="A0A836F0T4"/>
<comment type="caution">
    <text evidence="4">The sequence shown here is derived from an EMBL/GenBank/DDBJ whole genome shotgun (WGS) entry which is preliminary data.</text>
</comment>
<organism evidence="4 5">
    <name type="scientific">Acromyrmex insinuator</name>
    <dbReference type="NCBI Taxonomy" id="230686"/>
    <lineage>
        <taxon>Eukaryota</taxon>
        <taxon>Metazoa</taxon>
        <taxon>Ecdysozoa</taxon>
        <taxon>Arthropoda</taxon>
        <taxon>Hexapoda</taxon>
        <taxon>Insecta</taxon>
        <taxon>Pterygota</taxon>
        <taxon>Neoptera</taxon>
        <taxon>Endopterygota</taxon>
        <taxon>Hymenoptera</taxon>
        <taxon>Apocrita</taxon>
        <taxon>Aculeata</taxon>
        <taxon>Formicoidea</taxon>
        <taxon>Formicidae</taxon>
        <taxon>Myrmicinae</taxon>
        <taxon>Acromyrmex</taxon>
    </lineage>
</organism>
<evidence type="ECO:0000256" key="1">
    <source>
        <dbReference type="ARBA" id="ARBA00009112"/>
    </source>
</evidence>
<keyword evidence="5" id="KW-1185">Reference proteome</keyword>
<evidence type="ECO:0000313" key="5">
    <source>
        <dbReference type="Proteomes" id="UP000667349"/>
    </source>
</evidence>
<accession>A0A836F0T4</accession>
<evidence type="ECO:0000259" key="3">
    <source>
        <dbReference type="Pfam" id="PF12090"/>
    </source>
</evidence>
<feature type="domain" description="Spt20-like SEP" evidence="3">
    <location>
        <begin position="101"/>
        <end position="264"/>
    </location>
</feature>
<dbReference type="InterPro" id="IPR021950">
    <property type="entry name" value="Spt20"/>
</dbReference>
<proteinExistence type="inferred from homology"/>
<gene>
    <name evidence="4" type="primary">Supt20h</name>
    <name evidence="4" type="ORF">G6Z75_0011414</name>
</gene>
<dbReference type="EMBL" id="JAANHZ010000452">
    <property type="protein sequence ID" value="KAG5310931.1"/>
    <property type="molecule type" value="Genomic_DNA"/>
</dbReference>
<dbReference type="GO" id="GO:0006357">
    <property type="term" value="P:regulation of transcription by RNA polymerase II"/>
    <property type="evidence" value="ECO:0007669"/>
    <property type="project" value="TreeGrafter"/>
</dbReference>
<dbReference type="GO" id="GO:0003712">
    <property type="term" value="F:transcription coregulator activity"/>
    <property type="evidence" value="ECO:0007669"/>
    <property type="project" value="InterPro"/>
</dbReference>
<feature type="non-terminal residue" evidence="4">
    <location>
        <position position="1"/>
    </location>
</feature>
<dbReference type="PANTHER" id="PTHR13526">
    <property type="entry name" value="TRANSCRIPTION FACTOR SPT20 HOMOLOG"/>
    <property type="match status" value="1"/>
</dbReference>
<feature type="compositionally biased region" description="Polar residues" evidence="2">
    <location>
        <begin position="1094"/>
        <end position="1111"/>
    </location>
</feature>
<feature type="non-terminal residue" evidence="4">
    <location>
        <position position="1117"/>
    </location>
</feature>
<sequence length="1117" mass="120036">MIGTACTLEDACRQAQDMINLASRCWKNTQGQNSLTLTSDKSLSSQKKEQSYSRHSIQSKLTRLYFEELSKVPHATPDSVLNNLENECDLLGRLVQREGLNTLIVNLYAGNKGYSLAVRNSGLRYAREVKYTSLYIDKGNQYDKNSLAETQLMGYEQGELLSCIDNGQLPAMLAEQLESSYSHLFYDGCIIAEVRDYRRSFPHNRADVHHVLLKPTTQSVLSDISTLTSDGDWSHEERLMLESHLMAATQGPLCLDPNPVPTLASTRIKQSKSLLTDHQLMRQAKKFSQVTVNRKRKLEQFAQPEGQTIHDLILKFRKSENTKRRVLATNTACPPPSLTNPPLLPPSTAIEALRFAKVYERPRESKDCSPQVVEEYILEPAESQDYIKLSILQRPATSEYLGELYMDKNHQDGERNGSSCRFPLGTRAVVNHYYQQFKEIFTEEGRKNVRIKHIVPGQAPRIACTPGMQRAHQQAQQAKAAQLAQQLQQVQSQHSQHVAQQQIRASFQILSRAQGQLTNLASQVASMKAMTEASTSAQNNLTCVDSANMPQVIPQNDVTALSSAQSLANGGPNASTSVQIDNSAMAVADNTCNGSGILVFQKSAGTINNAAPTNVPVLQAQLQAGTQNCIGETANQSQSEPPFKKHSNNPAINALVTSLMNSAQQFQQQAAANAAAAAMNNNTQATNKSNNAAILSLLNSTPANIAQRKVQSQRISLNASIPPRVISHGNVINVPNTTGQVRVSLSSSALTGQLSCKQQPVKATAVRLARVQDPTSTLGLSMPGLSALLAGTPSADNPIPGMNSTSSLLERLTASSSQSSQPTSPMTNPSPTNVNLQGVNLTSLPNSINGLQNVQVSFPGLSQPITMSLNVSPTTGGTVTPTGVIVSLPISSATNTCTTVSSMVAATVVTTAIAGSTPTVVIANPANVNAHLSLPIAQLIPSGVKGLSQQNRSNNAVALAQGGQAIQLIGSQRQRFNHMTRQVQSNQVKSAVLSNQLVTVAKTVTASQLILSGNKQVLTPIMAATKPVLMASQTTPSSQVVPVNKQTLLTKSLHARASTGQCSQQTQSLGVTTLSQQQLQQLLAAQHKVAVATGSSQNRTQIEAQRNSTSAPGEDPA</sequence>
<feature type="region of interest" description="Disordered" evidence="2">
    <location>
        <begin position="1094"/>
        <end position="1117"/>
    </location>
</feature>
<reference evidence="4" key="1">
    <citation type="submission" date="2020-02" db="EMBL/GenBank/DDBJ databases">
        <title>Relaxed selection underlies rapid genomic changes in the transitions from sociality to social parasitism in ants.</title>
        <authorList>
            <person name="Bi X."/>
        </authorList>
    </citation>
    <scope>NUCLEOTIDE SEQUENCE</scope>
    <source>
        <strain evidence="4">BGI-DK2013a</strain>
        <tissue evidence="4">Whole body</tissue>
    </source>
</reference>
<evidence type="ECO:0000256" key="2">
    <source>
        <dbReference type="SAM" id="MobiDB-lite"/>
    </source>
</evidence>
<feature type="region of interest" description="Disordered" evidence="2">
    <location>
        <begin position="811"/>
        <end position="834"/>
    </location>
</feature>
<dbReference type="PANTHER" id="PTHR13526:SF8">
    <property type="entry name" value="TRANSCRIPTION FACTOR SPT20 HOMOLOG"/>
    <property type="match status" value="1"/>
</dbReference>
<dbReference type="GO" id="GO:0000124">
    <property type="term" value="C:SAGA complex"/>
    <property type="evidence" value="ECO:0007669"/>
    <property type="project" value="InterPro"/>
</dbReference>
<dbReference type="Proteomes" id="UP000667349">
    <property type="component" value="Unassembled WGS sequence"/>
</dbReference>